<comment type="caution">
    <text evidence="1">The sequence shown here is derived from an EMBL/GenBank/DDBJ whole genome shotgun (WGS) entry which is preliminary data.</text>
</comment>
<reference evidence="1 2" key="1">
    <citation type="journal article" date="2019" name="Sci. Rep.">
        <title>Orb-weaving spider Araneus ventricosus genome elucidates the spidroin gene catalogue.</title>
        <authorList>
            <person name="Kono N."/>
            <person name="Nakamura H."/>
            <person name="Ohtoshi R."/>
            <person name="Moran D.A.P."/>
            <person name="Shinohara A."/>
            <person name="Yoshida Y."/>
            <person name="Fujiwara M."/>
            <person name="Mori M."/>
            <person name="Tomita M."/>
            <person name="Arakawa K."/>
        </authorList>
    </citation>
    <scope>NUCLEOTIDE SEQUENCE [LARGE SCALE GENOMIC DNA]</scope>
</reference>
<proteinExistence type="predicted"/>
<organism evidence="1 2">
    <name type="scientific">Araneus ventricosus</name>
    <name type="common">Orbweaver spider</name>
    <name type="synonym">Epeira ventricosa</name>
    <dbReference type="NCBI Taxonomy" id="182803"/>
    <lineage>
        <taxon>Eukaryota</taxon>
        <taxon>Metazoa</taxon>
        <taxon>Ecdysozoa</taxon>
        <taxon>Arthropoda</taxon>
        <taxon>Chelicerata</taxon>
        <taxon>Arachnida</taxon>
        <taxon>Araneae</taxon>
        <taxon>Araneomorphae</taxon>
        <taxon>Entelegynae</taxon>
        <taxon>Araneoidea</taxon>
        <taxon>Araneidae</taxon>
        <taxon>Araneus</taxon>
    </lineage>
</organism>
<dbReference type="OrthoDB" id="8370501at2759"/>
<name>A0A4Y2BED6_ARAVE</name>
<dbReference type="AlphaFoldDB" id="A0A4Y2BED6"/>
<protein>
    <submittedName>
        <fullName evidence="1">Uncharacterized protein</fullName>
    </submittedName>
</protein>
<evidence type="ECO:0000313" key="1">
    <source>
        <dbReference type="EMBL" id="GBL90580.1"/>
    </source>
</evidence>
<keyword evidence="2" id="KW-1185">Reference proteome</keyword>
<sequence>MCAICNLVPLSSLGTSRLRISSTSTPTFNLGLSEDAPDNSKKLKSSTVENNEFDMMSPTLCPFLGFKLQLCQFSSGSDRFGSFAVKE</sequence>
<accession>A0A4Y2BED6</accession>
<evidence type="ECO:0000313" key="2">
    <source>
        <dbReference type="Proteomes" id="UP000499080"/>
    </source>
</evidence>
<dbReference type="EMBL" id="BGPR01000072">
    <property type="protein sequence ID" value="GBL90580.1"/>
    <property type="molecule type" value="Genomic_DNA"/>
</dbReference>
<dbReference type="Proteomes" id="UP000499080">
    <property type="component" value="Unassembled WGS sequence"/>
</dbReference>
<gene>
    <name evidence="1" type="ORF">AVEN_179486_1</name>
</gene>